<comment type="caution">
    <text evidence="2">The sequence shown here is derived from an EMBL/GenBank/DDBJ whole genome shotgun (WGS) entry which is preliminary data.</text>
</comment>
<feature type="signal peptide" evidence="1">
    <location>
        <begin position="1"/>
        <end position="22"/>
    </location>
</feature>
<reference evidence="3" key="1">
    <citation type="submission" date="2017-05" db="EMBL/GenBank/DDBJ databases">
        <authorList>
            <person name="Lin X."/>
        </authorList>
    </citation>
    <scope>NUCLEOTIDE SEQUENCE [LARGE SCALE GENOMIC DNA]</scope>
    <source>
        <strain evidence="3">JLT2012</strain>
    </source>
</reference>
<evidence type="ECO:0000313" key="3">
    <source>
        <dbReference type="Proteomes" id="UP000198462"/>
    </source>
</evidence>
<feature type="chain" id="PRO_5012533044" evidence="1">
    <location>
        <begin position="23"/>
        <end position="210"/>
    </location>
</feature>
<keyword evidence="3" id="KW-1185">Reference proteome</keyword>
<gene>
    <name evidence="2" type="ORF">B5C34_03430</name>
</gene>
<proteinExistence type="predicted"/>
<sequence length="210" mass="23300">MKATTFLLGAAMAAFVPSAVQADVRISGIATPFLMKYAVCAYAEQSDPPAQACKGQDKALRAAAEPLIRRYVGPSEAKATLRDWSRVVSLMNEQAETFRSEGRAVDPRVLTWLECAADGTIDGLVEDFQVDLRLVDDACEPFALRSLREDGENVPKLTERRFQAVEFTRARSVRPYAITKSHYLGPWMTSNSASRRGHTYTSFDRGAFRN</sequence>
<keyword evidence="1" id="KW-0732">Signal</keyword>
<protein>
    <submittedName>
        <fullName evidence="2">Uncharacterized protein</fullName>
    </submittedName>
</protein>
<dbReference type="RefSeq" id="WP_088711387.1">
    <property type="nucleotide sequence ID" value="NZ_NFZT01000001.1"/>
</dbReference>
<accession>A0A219B378</accession>
<dbReference type="Proteomes" id="UP000198462">
    <property type="component" value="Unassembled WGS sequence"/>
</dbReference>
<name>A0A219B378_9SPHN</name>
<evidence type="ECO:0000313" key="2">
    <source>
        <dbReference type="EMBL" id="OWV32593.1"/>
    </source>
</evidence>
<organism evidence="2 3">
    <name type="scientific">Pacificimonas flava</name>
    <dbReference type="NCBI Taxonomy" id="1234595"/>
    <lineage>
        <taxon>Bacteria</taxon>
        <taxon>Pseudomonadati</taxon>
        <taxon>Pseudomonadota</taxon>
        <taxon>Alphaproteobacteria</taxon>
        <taxon>Sphingomonadales</taxon>
        <taxon>Sphingosinicellaceae</taxon>
        <taxon>Pacificimonas</taxon>
    </lineage>
</organism>
<dbReference type="AlphaFoldDB" id="A0A219B378"/>
<evidence type="ECO:0000256" key="1">
    <source>
        <dbReference type="SAM" id="SignalP"/>
    </source>
</evidence>
<dbReference type="EMBL" id="NFZT01000001">
    <property type="protein sequence ID" value="OWV32593.1"/>
    <property type="molecule type" value="Genomic_DNA"/>
</dbReference>